<reference evidence="3 4" key="1">
    <citation type="submission" date="2018-03" db="EMBL/GenBank/DDBJ databases">
        <title>Genomic Encyclopedia of Archaeal and Bacterial Type Strains, Phase II (KMG-II): from individual species to whole genera.</title>
        <authorList>
            <person name="Goeker M."/>
        </authorList>
    </citation>
    <scope>NUCLEOTIDE SEQUENCE [LARGE SCALE GENOMIC DNA]</scope>
    <source>
        <strain evidence="3 4">DSM 100346</strain>
    </source>
</reference>
<comment type="caution">
    <text evidence="3">The sequence shown here is derived from an EMBL/GenBank/DDBJ whole genome shotgun (WGS) entry which is preliminary data.</text>
</comment>
<dbReference type="Gene3D" id="2.60.40.1220">
    <property type="match status" value="1"/>
</dbReference>
<dbReference type="GO" id="GO:0005975">
    <property type="term" value="P:carbohydrate metabolic process"/>
    <property type="evidence" value="ECO:0007669"/>
    <property type="project" value="UniProtKB-ARBA"/>
</dbReference>
<keyword evidence="1" id="KW-0732">Signal</keyword>
<sequence>MNIFNYTSLNRLFLMVLLTSCCLLSCKEEYDHTLDVTNPVVVSFNPVLGVEEVSVNSHLVLTFDKDVKKGVGNIVITGESATRTIDVNSDAVTIGDDARVVTINPGELESDETYTVTVDPGALTDLLDNKYMGTIAATPWTFTTAGNSGPLVIAQSPAQGSTDGSLFKLQLTFLAEVKKGTGNVAVYTSNNTKVAELSIASSNVTVQGSMVVINLNTPLEFATDYYVTMDSGALLDADDKKFKGFKGSTGWTFTTTSGSGSDLAVYLPLDQDLSDASGNRFDASNGSTASAPVEFTNDPIRGKVANFVAGSFAVLPKHSMLRPSLTQNFSINIWMKLKGIGSDPALFSNSDWGSGGNPGLVLCTDGGATYTGPGSTGRGWITKVAGGGKRLDWRAGSMTPQAPALSDNEWHMVTIIYNQTIKRLQVYIDGVEYTQADNASSYDLSTLTGPLWDETNDYPFTIWEDGTGQYNANSDTRKALAGFVDDLRIYNKALTPEEITELFQ</sequence>
<dbReference type="InterPro" id="IPR014755">
    <property type="entry name" value="Cu-Rt/internalin_Ig-like"/>
</dbReference>
<dbReference type="GO" id="GO:0004553">
    <property type="term" value="F:hydrolase activity, hydrolyzing O-glycosyl compounds"/>
    <property type="evidence" value="ECO:0007669"/>
    <property type="project" value="UniProtKB-ARBA"/>
</dbReference>
<dbReference type="RefSeq" id="WP_109675964.1">
    <property type="nucleotide sequence ID" value="NZ_QGDT01000009.1"/>
</dbReference>
<evidence type="ECO:0000313" key="4">
    <source>
        <dbReference type="Proteomes" id="UP000245880"/>
    </source>
</evidence>
<dbReference type="EMBL" id="QGDT01000009">
    <property type="protein sequence ID" value="PWJ57055.1"/>
    <property type="molecule type" value="Genomic_DNA"/>
</dbReference>
<dbReference type="Gene3D" id="2.60.120.200">
    <property type="match status" value="1"/>
</dbReference>
<organism evidence="3 4">
    <name type="scientific">Dyadobacter jejuensis</name>
    <dbReference type="NCBI Taxonomy" id="1082580"/>
    <lineage>
        <taxon>Bacteria</taxon>
        <taxon>Pseudomonadati</taxon>
        <taxon>Bacteroidota</taxon>
        <taxon>Cytophagia</taxon>
        <taxon>Cytophagales</taxon>
        <taxon>Spirosomataceae</taxon>
        <taxon>Dyadobacter</taxon>
    </lineage>
</organism>
<dbReference type="Pfam" id="PF13385">
    <property type="entry name" value="Laminin_G_3"/>
    <property type="match status" value="1"/>
</dbReference>
<feature type="domain" description="SbsA Ig-like" evidence="2">
    <location>
        <begin position="35"/>
        <end position="144"/>
    </location>
</feature>
<feature type="domain" description="SbsA Ig-like" evidence="2">
    <location>
        <begin position="148"/>
        <end position="255"/>
    </location>
</feature>
<protein>
    <submittedName>
        <fullName evidence="3">Ig-like domain-containing protein</fullName>
    </submittedName>
</protein>
<dbReference type="OrthoDB" id="9814380at2"/>
<keyword evidence="4" id="KW-1185">Reference proteome</keyword>
<evidence type="ECO:0000259" key="2">
    <source>
        <dbReference type="Pfam" id="PF13205"/>
    </source>
</evidence>
<dbReference type="AlphaFoldDB" id="A0A316AH37"/>
<proteinExistence type="predicted"/>
<dbReference type="Pfam" id="PF13205">
    <property type="entry name" value="Big_5"/>
    <property type="match status" value="2"/>
</dbReference>
<gene>
    <name evidence="3" type="ORF">CLV98_109165</name>
</gene>
<evidence type="ECO:0000256" key="1">
    <source>
        <dbReference type="ARBA" id="ARBA00022729"/>
    </source>
</evidence>
<evidence type="ECO:0000313" key="3">
    <source>
        <dbReference type="EMBL" id="PWJ57055.1"/>
    </source>
</evidence>
<accession>A0A316AH37</accession>
<dbReference type="SUPFAM" id="SSF49899">
    <property type="entry name" value="Concanavalin A-like lectins/glucanases"/>
    <property type="match status" value="1"/>
</dbReference>
<dbReference type="Proteomes" id="UP000245880">
    <property type="component" value="Unassembled WGS sequence"/>
</dbReference>
<name>A0A316AH37_9BACT</name>
<dbReference type="InterPro" id="IPR032812">
    <property type="entry name" value="SbsA_Ig"/>
</dbReference>
<dbReference type="InterPro" id="IPR013320">
    <property type="entry name" value="ConA-like_dom_sf"/>
</dbReference>